<sequence length="329" mass="33714">MSRSLSRFVAAAVLAVSGLALTSMAFDADAARVGKGNNAGRQSSNVTNQAPAASTTTQKSATAPAAAASSTAGAAAAAKPSGASRWLGPLAGIAAGLGIAALLSHFGLGGAMADFLVMALIAGVVIFGVMFILRRMRGSASAEPAVQGAGAGSATGSAPAPNDMWRQSSEPAAAPVQLPPSATGSMSAAGFGSDAPAPDQSWFIPTDFDTQRFLGEAKQQFVSIQKVWDSGNVNELRNFLTDDLLKELQAQLSGQTGQNHTEVVLLNAELLGIEKVSDGHLASVRFSGMLREQAGAEAFRFEEVWNLFKPEQGGWLLAGIQQVPVSQAS</sequence>
<feature type="region of interest" description="Disordered" evidence="1">
    <location>
        <begin position="37"/>
        <end position="61"/>
    </location>
</feature>
<keyword evidence="3" id="KW-0732">Signal</keyword>
<evidence type="ECO:0000256" key="1">
    <source>
        <dbReference type="SAM" id="MobiDB-lite"/>
    </source>
</evidence>
<feature type="chain" id="PRO_5036983544" evidence="3">
    <location>
        <begin position="26"/>
        <end position="329"/>
    </location>
</feature>
<dbReference type="Proteomes" id="UP000739565">
    <property type="component" value="Unassembled WGS sequence"/>
</dbReference>
<dbReference type="RefSeq" id="WP_259660199.1">
    <property type="nucleotide sequence ID" value="NZ_JAHXRI010000006.1"/>
</dbReference>
<dbReference type="PANTHER" id="PTHR41542">
    <property type="entry name" value="BLL5807 PROTEIN"/>
    <property type="match status" value="1"/>
</dbReference>
<evidence type="ECO:0000313" key="6">
    <source>
        <dbReference type="Proteomes" id="UP000739565"/>
    </source>
</evidence>
<feature type="compositionally biased region" description="Low complexity" evidence="1">
    <location>
        <begin position="49"/>
        <end position="61"/>
    </location>
</feature>
<dbReference type="Pfam" id="PF04280">
    <property type="entry name" value="Tim44"/>
    <property type="match status" value="1"/>
</dbReference>
<dbReference type="EMBL" id="JAHXRI010000006">
    <property type="protein sequence ID" value="MBZ1349779.1"/>
    <property type="molecule type" value="Genomic_DNA"/>
</dbReference>
<dbReference type="InterPro" id="IPR007379">
    <property type="entry name" value="Tim44-like_dom"/>
</dbReference>
<name>A0A953N7W2_9BURK</name>
<evidence type="ECO:0000259" key="4">
    <source>
        <dbReference type="SMART" id="SM00978"/>
    </source>
</evidence>
<feature type="transmembrane region" description="Helical" evidence="2">
    <location>
        <begin position="86"/>
        <end position="108"/>
    </location>
</feature>
<dbReference type="PANTHER" id="PTHR41542:SF1">
    <property type="entry name" value="BLL5807 PROTEIN"/>
    <property type="match status" value="1"/>
</dbReference>
<organism evidence="5 6">
    <name type="scientific">Zwartia hollandica</name>
    <dbReference type="NCBI Taxonomy" id="324606"/>
    <lineage>
        <taxon>Bacteria</taxon>
        <taxon>Pseudomonadati</taxon>
        <taxon>Pseudomonadota</taxon>
        <taxon>Betaproteobacteria</taxon>
        <taxon>Burkholderiales</taxon>
        <taxon>Alcaligenaceae</taxon>
        <taxon>Zwartia</taxon>
    </lineage>
</organism>
<keyword evidence="2" id="KW-0472">Membrane</keyword>
<feature type="domain" description="Tim44-like" evidence="4">
    <location>
        <begin position="195"/>
        <end position="322"/>
    </location>
</feature>
<feature type="transmembrane region" description="Helical" evidence="2">
    <location>
        <begin position="115"/>
        <end position="133"/>
    </location>
</feature>
<accession>A0A953N7W2</accession>
<gene>
    <name evidence="5" type="ORF">KZZ10_03895</name>
</gene>
<feature type="signal peptide" evidence="3">
    <location>
        <begin position="1"/>
        <end position="25"/>
    </location>
</feature>
<evidence type="ECO:0000256" key="2">
    <source>
        <dbReference type="SAM" id="Phobius"/>
    </source>
</evidence>
<dbReference type="SUPFAM" id="SSF54427">
    <property type="entry name" value="NTF2-like"/>
    <property type="match status" value="1"/>
</dbReference>
<dbReference type="SMART" id="SM00978">
    <property type="entry name" value="Tim44"/>
    <property type="match status" value="1"/>
</dbReference>
<feature type="compositionally biased region" description="Low complexity" evidence="1">
    <location>
        <begin position="152"/>
        <end position="161"/>
    </location>
</feature>
<keyword evidence="2" id="KW-0812">Transmembrane</keyword>
<keyword evidence="6" id="KW-1185">Reference proteome</keyword>
<comment type="caution">
    <text evidence="5">The sequence shown here is derived from an EMBL/GenBank/DDBJ whole genome shotgun (WGS) entry which is preliminary data.</text>
</comment>
<evidence type="ECO:0000313" key="5">
    <source>
        <dbReference type="EMBL" id="MBZ1349779.1"/>
    </source>
</evidence>
<protein>
    <submittedName>
        <fullName evidence="5">TIM44-like domain-containing protein</fullName>
    </submittedName>
</protein>
<proteinExistence type="predicted"/>
<feature type="region of interest" description="Disordered" evidence="1">
    <location>
        <begin position="145"/>
        <end position="193"/>
    </location>
</feature>
<dbReference type="AlphaFoldDB" id="A0A953N7W2"/>
<keyword evidence="2" id="KW-1133">Transmembrane helix</keyword>
<evidence type="ECO:0000256" key="3">
    <source>
        <dbReference type="SAM" id="SignalP"/>
    </source>
</evidence>
<feature type="compositionally biased region" description="Polar residues" evidence="1">
    <location>
        <begin position="39"/>
        <end position="48"/>
    </location>
</feature>
<dbReference type="InterPro" id="IPR032710">
    <property type="entry name" value="NTF2-like_dom_sf"/>
</dbReference>
<dbReference type="Gene3D" id="3.10.450.240">
    <property type="match status" value="1"/>
</dbReference>
<reference evidence="5" key="1">
    <citation type="submission" date="2021-07" db="EMBL/GenBank/DDBJ databases">
        <title>New genus and species of the family Alcaligenaceae.</title>
        <authorList>
            <person name="Hahn M.W."/>
        </authorList>
    </citation>
    <scope>NUCLEOTIDE SEQUENCE</scope>
    <source>
        <strain evidence="5">LF4-65</strain>
    </source>
</reference>